<keyword evidence="3 5" id="KW-0949">S-adenosyl-L-methionine</keyword>
<dbReference type="Pfam" id="PF05175">
    <property type="entry name" value="MTS"/>
    <property type="match status" value="1"/>
</dbReference>
<dbReference type="Proteomes" id="UP000241158">
    <property type="component" value="Unassembled WGS sequence"/>
</dbReference>
<comment type="similarity">
    <text evidence="5">Belongs to the protein N5-glutamine methyltransferase family. PrmC subfamily.</text>
</comment>
<dbReference type="InterPro" id="IPR002052">
    <property type="entry name" value="DNA_methylase_N6_adenine_CS"/>
</dbReference>
<proteinExistence type="inferred from homology"/>
<evidence type="ECO:0000259" key="7">
    <source>
        <dbReference type="Pfam" id="PF17827"/>
    </source>
</evidence>
<comment type="caution">
    <text evidence="8">The sequence shown here is derived from an EMBL/GenBank/DDBJ whole genome shotgun (WGS) entry which is preliminary data.</text>
</comment>
<accession>A0A2P7ALD5</accession>
<dbReference type="SUPFAM" id="SSF53335">
    <property type="entry name" value="S-adenosyl-L-methionine-dependent methyltransferases"/>
    <property type="match status" value="1"/>
</dbReference>
<evidence type="ECO:0000259" key="6">
    <source>
        <dbReference type="Pfam" id="PF05175"/>
    </source>
</evidence>
<dbReference type="NCBIfam" id="TIGR03534">
    <property type="entry name" value="RF_mod_PrmC"/>
    <property type="match status" value="1"/>
</dbReference>
<feature type="domain" description="Release factor glutamine methyltransferase N-terminal" evidence="7">
    <location>
        <begin position="14"/>
        <end position="83"/>
    </location>
</feature>
<comment type="function">
    <text evidence="5">Methylates the class 1 translation termination release factors RF1/PrfA and RF2/PrfB on the glutamine residue of the universally conserved GGQ motif.</text>
</comment>
<dbReference type="AlphaFoldDB" id="A0A2P7ALD5"/>
<dbReference type="HAMAP" id="MF_02126">
    <property type="entry name" value="RF_methyltr_PrmC"/>
    <property type="match status" value="1"/>
</dbReference>
<evidence type="ECO:0000313" key="9">
    <source>
        <dbReference type="Proteomes" id="UP000241158"/>
    </source>
</evidence>
<evidence type="ECO:0000313" key="8">
    <source>
        <dbReference type="EMBL" id="PSH54996.1"/>
    </source>
</evidence>
<protein>
    <recommendedName>
        <fullName evidence="5">Release factor glutamine methyltransferase</fullName>
        <shortName evidence="5">RF MTase</shortName>
        <ecNumber evidence="5">2.1.1.297</ecNumber>
    </recommendedName>
    <alternativeName>
        <fullName evidence="5">N5-glutamine methyltransferase PrmC</fullName>
    </alternativeName>
    <alternativeName>
        <fullName evidence="5">Protein-(glutamine-N5) MTase PrmC</fullName>
    </alternativeName>
    <alternativeName>
        <fullName evidence="5">Protein-glutamine N-methyltransferase PrmC</fullName>
    </alternativeName>
</protein>
<name>A0A2P7ALD5_9HYPH</name>
<dbReference type="InterPro" id="IPR050320">
    <property type="entry name" value="N5-glutamine_MTase"/>
</dbReference>
<reference evidence="9" key="1">
    <citation type="submission" date="2017-11" db="EMBL/GenBank/DDBJ databases">
        <authorList>
            <person name="Kuznetsova I."/>
            <person name="Sazanova A."/>
            <person name="Chirak E."/>
            <person name="Safronova V."/>
            <person name="Willems A."/>
        </authorList>
    </citation>
    <scope>NUCLEOTIDE SEQUENCE [LARGE SCALE GENOMIC DNA]</scope>
    <source>
        <strain evidence="9">PEPV15</strain>
    </source>
</reference>
<dbReference type="PANTHER" id="PTHR18895">
    <property type="entry name" value="HEMK METHYLTRANSFERASE"/>
    <property type="match status" value="1"/>
</dbReference>
<evidence type="ECO:0000256" key="5">
    <source>
        <dbReference type="HAMAP-Rule" id="MF_02126"/>
    </source>
</evidence>
<dbReference type="Pfam" id="PF17827">
    <property type="entry name" value="PrmC_N"/>
    <property type="match status" value="1"/>
</dbReference>
<keyword evidence="2 5" id="KW-0808">Transferase</keyword>
<dbReference type="NCBIfam" id="TIGR00536">
    <property type="entry name" value="hemK_fam"/>
    <property type="match status" value="1"/>
</dbReference>
<dbReference type="Gene3D" id="3.40.50.150">
    <property type="entry name" value="Vaccinia Virus protein VP39"/>
    <property type="match status" value="1"/>
</dbReference>
<dbReference type="InterPro" id="IPR007848">
    <property type="entry name" value="Small_mtfrase_dom"/>
</dbReference>
<feature type="binding site" evidence="5">
    <location>
        <begin position="198"/>
        <end position="201"/>
    </location>
    <ligand>
        <name>substrate</name>
    </ligand>
</feature>
<dbReference type="InterPro" id="IPR004556">
    <property type="entry name" value="HemK-like"/>
</dbReference>
<feature type="binding site" evidence="5">
    <location>
        <begin position="132"/>
        <end position="136"/>
    </location>
    <ligand>
        <name>S-adenosyl-L-methionine</name>
        <dbReference type="ChEBI" id="CHEBI:59789"/>
    </ligand>
</feature>
<dbReference type="CDD" id="cd02440">
    <property type="entry name" value="AdoMet_MTases"/>
    <property type="match status" value="1"/>
</dbReference>
<organism evidence="8 9">
    <name type="scientific">Phyllobacterium endophyticum</name>
    <dbReference type="NCBI Taxonomy" id="1149773"/>
    <lineage>
        <taxon>Bacteria</taxon>
        <taxon>Pseudomonadati</taxon>
        <taxon>Pseudomonadota</taxon>
        <taxon>Alphaproteobacteria</taxon>
        <taxon>Hyphomicrobiales</taxon>
        <taxon>Phyllobacteriaceae</taxon>
        <taxon>Phyllobacterium</taxon>
    </lineage>
</organism>
<dbReference type="GO" id="GO:0032259">
    <property type="term" value="P:methylation"/>
    <property type="evidence" value="ECO:0007669"/>
    <property type="project" value="UniProtKB-KW"/>
</dbReference>
<dbReference type="EMBL" id="PGGN01000006">
    <property type="protein sequence ID" value="PSH54996.1"/>
    <property type="molecule type" value="Genomic_DNA"/>
</dbReference>
<dbReference type="PANTHER" id="PTHR18895:SF74">
    <property type="entry name" value="MTRF1L RELEASE FACTOR GLUTAMINE METHYLTRANSFERASE"/>
    <property type="match status" value="1"/>
</dbReference>
<dbReference type="Gene3D" id="1.10.8.10">
    <property type="entry name" value="DNA helicase RuvA subunit, C-terminal domain"/>
    <property type="match status" value="1"/>
</dbReference>
<feature type="binding site" evidence="5">
    <location>
        <position position="155"/>
    </location>
    <ligand>
        <name>S-adenosyl-L-methionine</name>
        <dbReference type="ChEBI" id="CHEBI:59789"/>
    </ligand>
</feature>
<keyword evidence="9" id="KW-1185">Reference proteome</keyword>
<sequence length="295" mass="32414">MSAMEKDGTRLADLHKEARLRLLKTQIETPDLDARLLVEWVTGCDRLEVIRNPAHAIDSQTAERLHTILARRINGESVHRIIGRRAFHGIELGLSPDTLEPRPDTEALVELAIPFLRQRIEEQGVSDLIDLGTGTGAIALALLDQLRQLRAVGVDISTGALDTARDNAQLNNVSDRFAGLHSDWFSNVSGSFDMIISNPPYIPTADLQGLQTEVARHDPVKALDGGPDGLAPYRIIARQSRRCLRQGGAVALEVGAEQRSDVEAIFSRESFALVTVQKDIGGHERALLFTPMEKD</sequence>
<gene>
    <name evidence="5 8" type="primary">prmC</name>
    <name evidence="8" type="ORF">CU100_23075</name>
</gene>
<dbReference type="PROSITE" id="PS00092">
    <property type="entry name" value="N6_MTASE"/>
    <property type="match status" value="1"/>
</dbReference>
<evidence type="ECO:0000256" key="1">
    <source>
        <dbReference type="ARBA" id="ARBA00022603"/>
    </source>
</evidence>
<dbReference type="InterPro" id="IPR029063">
    <property type="entry name" value="SAM-dependent_MTases_sf"/>
</dbReference>
<dbReference type="InterPro" id="IPR040758">
    <property type="entry name" value="PrmC_N"/>
</dbReference>
<evidence type="ECO:0000256" key="4">
    <source>
        <dbReference type="ARBA" id="ARBA00048391"/>
    </source>
</evidence>
<evidence type="ECO:0000256" key="2">
    <source>
        <dbReference type="ARBA" id="ARBA00022679"/>
    </source>
</evidence>
<dbReference type="OrthoDB" id="9800643at2"/>
<feature type="binding site" evidence="5">
    <location>
        <position position="184"/>
    </location>
    <ligand>
        <name>S-adenosyl-L-methionine</name>
        <dbReference type="ChEBI" id="CHEBI:59789"/>
    </ligand>
</feature>
<dbReference type="InterPro" id="IPR019874">
    <property type="entry name" value="RF_methyltr_PrmC"/>
</dbReference>
<dbReference type="GO" id="GO:0003676">
    <property type="term" value="F:nucleic acid binding"/>
    <property type="evidence" value="ECO:0007669"/>
    <property type="project" value="InterPro"/>
</dbReference>
<keyword evidence="1 5" id="KW-0489">Methyltransferase</keyword>
<comment type="catalytic activity">
    <reaction evidence="4 5">
        <text>L-glutaminyl-[peptide chain release factor] + S-adenosyl-L-methionine = N(5)-methyl-L-glutaminyl-[peptide chain release factor] + S-adenosyl-L-homocysteine + H(+)</text>
        <dbReference type="Rhea" id="RHEA:42896"/>
        <dbReference type="Rhea" id="RHEA-COMP:10271"/>
        <dbReference type="Rhea" id="RHEA-COMP:10272"/>
        <dbReference type="ChEBI" id="CHEBI:15378"/>
        <dbReference type="ChEBI" id="CHEBI:30011"/>
        <dbReference type="ChEBI" id="CHEBI:57856"/>
        <dbReference type="ChEBI" id="CHEBI:59789"/>
        <dbReference type="ChEBI" id="CHEBI:61891"/>
        <dbReference type="EC" id="2.1.1.297"/>
    </reaction>
</comment>
<dbReference type="EC" id="2.1.1.297" evidence="5"/>
<dbReference type="GO" id="GO:0102559">
    <property type="term" value="F:peptide chain release factor N(5)-glutamine methyltransferase activity"/>
    <property type="evidence" value="ECO:0007669"/>
    <property type="project" value="UniProtKB-EC"/>
</dbReference>
<feature type="domain" description="Methyltransferase small" evidence="6">
    <location>
        <begin position="115"/>
        <end position="202"/>
    </location>
</feature>
<feature type="binding site" evidence="5">
    <location>
        <position position="198"/>
    </location>
    <ligand>
        <name>S-adenosyl-L-methionine</name>
        <dbReference type="ChEBI" id="CHEBI:59789"/>
    </ligand>
</feature>
<evidence type="ECO:0000256" key="3">
    <source>
        <dbReference type="ARBA" id="ARBA00022691"/>
    </source>
</evidence>